<dbReference type="RefSeq" id="WP_160383495.1">
    <property type="nucleotide sequence ID" value="NZ_WNXQ01000009.1"/>
</dbReference>
<dbReference type="EMBL" id="WNXQ01000009">
    <property type="protein sequence ID" value="MWB79284.1"/>
    <property type="molecule type" value="Genomic_DNA"/>
</dbReference>
<proteinExistence type="predicted"/>
<keyword evidence="2" id="KW-1185">Reference proteome</keyword>
<reference evidence="1 2" key="1">
    <citation type="submission" date="2019-11" db="EMBL/GenBank/DDBJ databases">
        <title>Pseudooceanicola pacifica sp. nov., isolated from deep-sea sediment of the Pacific Ocean.</title>
        <authorList>
            <person name="Lyu L."/>
        </authorList>
    </citation>
    <scope>NUCLEOTIDE SEQUENCE [LARGE SCALE GENOMIC DNA]</scope>
    <source>
        <strain evidence="1 2">216_PA32_1</strain>
    </source>
</reference>
<dbReference type="Proteomes" id="UP000443843">
    <property type="component" value="Unassembled WGS sequence"/>
</dbReference>
<dbReference type="AlphaFoldDB" id="A0A844W8V5"/>
<sequence length="62" mass="7158">MPYYDHILLIRLGLDRWAQEPARRLPRGIRLRAAWPAPGGHATGWRLRWCLQAVRGALNRSA</sequence>
<gene>
    <name evidence="1" type="ORF">GLS40_14685</name>
</gene>
<organism evidence="1 2">
    <name type="scientific">Pseudooceanicola pacificus</name>
    <dbReference type="NCBI Taxonomy" id="2676438"/>
    <lineage>
        <taxon>Bacteria</taxon>
        <taxon>Pseudomonadati</taxon>
        <taxon>Pseudomonadota</taxon>
        <taxon>Alphaproteobacteria</taxon>
        <taxon>Rhodobacterales</taxon>
        <taxon>Paracoccaceae</taxon>
        <taxon>Pseudooceanicola</taxon>
    </lineage>
</organism>
<name>A0A844W8V5_9RHOB</name>
<evidence type="ECO:0000313" key="1">
    <source>
        <dbReference type="EMBL" id="MWB79284.1"/>
    </source>
</evidence>
<protein>
    <submittedName>
        <fullName evidence="1">Uncharacterized protein</fullName>
    </submittedName>
</protein>
<evidence type="ECO:0000313" key="2">
    <source>
        <dbReference type="Proteomes" id="UP000443843"/>
    </source>
</evidence>
<comment type="caution">
    <text evidence="1">The sequence shown here is derived from an EMBL/GenBank/DDBJ whole genome shotgun (WGS) entry which is preliminary data.</text>
</comment>
<accession>A0A844W8V5</accession>